<evidence type="ECO:0000259" key="4">
    <source>
        <dbReference type="PROSITE" id="PS51857"/>
    </source>
</evidence>
<reference evidence="5 6" key="1">
    <citation type="submission" date="2020-08" db="EMBL/GenBank/DDBJ databases">
        <authorList>
            <person name="Criscuolo A."/>
        </authorList>
    </citation>
    <scope>NUCLEOTIDE SEQUENCE [LARGE SCALE GENOMIC DNA]</scope>
    <source>
        <strain evidence="5">CIP111764</strain>
    </source>
</reference>
<dbReference type="Pfam" id="PF00313">
    <property type="entry name" value="CSD"/>
    <property type="match status" value="1"/>
</dbReference>
<evidence type="ECO:0000313" key="6">
    <source>
        <dbReference type="Proteomes" id="UP000583387"/>
    </source>
</evidence>
<name>A0A7U7ESJ8_9GAMM</name>
<dbReference type="GO" id="GO:0043488">
    <property type="term" value="P:regulation of mRNA stability"/>
    <property type="evidence" value="ECO:0007669"/>
    <property type="project" value="TreeGrafter"/>
</dbReference>
<evidence type="ECO:0000256" key="1">
    <source>
        <dbReference type="ARBA" id="ARBA00022553"/>
    </source>
</evidence>
<dbReference type="Proteomes" id="UP000583387">
    <property type="component" value="Unassembled WGS sequence"/>
</dbReference>
<protein>
    <recommendedName>
        <fullName evidence="4">CSD domain-containing protein</fullName>
    </recommendedName>
</protein>
<accession>A0A7U7ESJ8</accession>
<dbReference type="InterPro" id="IPR012340">
    <property type="entry name" value="NA-bd_OB-fold"/>
</dbReference>
<organism evidence="5 6">
    <name type="scientific">Zestomonas carbonaria</name>
    <dbReference type="NCBI Taxonomy" id="2762745"/>
    <lineage>
        <taxon>Bacteria</taxon>
        <taxon>Pseudomonadati</taxon>
        <taxon>Pseudomonadota</taxon>
        <taxon>Gammaproteobacteria</taxon>
        <taxon>Pseudomonadales</taxon>
        <taxon>Pseudomonadaceae</taxon>
        <taxon>Zestomonas</taxon>
    </lineage>
</organism>
<evidence type="ECO:0000313" key="5">
    <source>
        <dbReference type="EMBL" id="CAD5110393.1"/>
    </source>
</evidence>
<dbReference type="GO" id="GO:0005829">
    <property type="term" value="C:cytosol"/>
    <property type="evidence" value="ECO:0007669"/>
    <property type="project" value="UniProtKB-ARBA"/>
</dbReference>
<dbReference type="SUPFAM" id="SSF50249">
    <property type="entry name" value="Nucleic acid-binding proteins"/>
    <property type="match status" value="1"/>
</dbReference>
<dbReference type="SMART" id="SM00357">
    <property type="entry name" value="CSP"/>
    <property type="match status" value="1"/>
</dbReference>
<proteinExistence type="predicted"/>
<dbReference type="GO" id="GO:0003730">
    <property type="term" value="F:mRNA 3'-UTR binding"/>
    <property type="evidence" value="ECO:0007669"/>
    <property type="project" value="TreeGrafter"/>
</dbReference>
<dbReference type="RefSeq" id="WP_187673700.1">
    <property type="nucleotide sequence ID" value="NZ_CAJFCI010000086.1"/>
</dbReference>
<feature type="transmembrane region" description="Helical" evidence="3">
    <location>
        <begin position="130"/>
        <end position="148"/>
    </location>
</feature>
<comment type="subcellular location">
    <subcellularLocation>
        <location evidence="2">Cytoplasm</location>
    </subcellularLocation>
</comment>
<dbReference type="InterPro" id="IPR052069">
    <property type="entry name" value="Ca-reg_mRNA-binding_domain"/>
</dbReference>
<feature type="domain" description="CSD" evidence="4">
    <location>
        <begin position="2"/>
        <end position="66"/>
    </location>
</feature>
<dbReference type="Gene3D" id="2.40.50.140">
    <property type="entry name" value="Nucleic acid-binding proteins"/>
    <property type="match status" value="1"/>
</dbReference>
<dbReference type="EMBL" id="CAJFCI010000086">
    <property type="protein sequence ID" value="CAD5110393.1"/>
    <property type="molecule type" value="Genomic_DNA"/>
</dbReference>
<comment type="caution">
    <text evidence="5">The sequence shown here is derived from an EMBL/GenBank/DDBJ whole genome shotgun (WGS) entry which is preliminary data.</text>
</comment>
<dbReference type="PROSITE" id="PS00352">
    <property type="entry name" value="CSD_1"/>
    <property type="match status" value="1"/>
</dbReference>
<evidence type="ECO:0000256" key="2">
    <source>
        <dbReference type="RuleBase" id="RU000408"/>
    </source>
</evidence>
<keyword evidence="3" id="KW-0472">Membrane</keyword>
<keyword evidence="3" id="KW-0812">Transmembrane</keyword>
<dbReference type="Pfam" id="PF06961">
    <property type="entry name" value="DUF1294"/>
    <property type="match status" value="1"/>
</dbReference>
<dbReference type="CDD" id="cd04458">
    <property type="entry name" value="CSP_CDS"/>
    <property type="match status" value="1"/>
</dbReference>
<feature type="transmembrane region" description="Helical" evidence="3">
    <location>
        <begin position="102"/>
        <end position="124"/>
    </location>
</feature>
<dbReference type="PANTHER" id="PTHR12962">
    <property type="entry name" value="CALCIUM-REGULATED HEAT STABLE PROTEIN CRHSP-24-RELATED"/>
    <property type="match status" value="1"/>
</dbReference>
<evidence type="ECO:0000256" key="3">
    <source>
        <dbReference type="SAM" id="Phobius"/>
    </source>
</evidence>
<keyword evidence="6" id="KW-1185">Reference proteome</keyword>
<keyword evidence="3" id="KW-1133">Transmembrane helix</keyword>
<feature type="transmembrane region" description="Helical" evidence="3">
    <location>
        <begin position="197"/>
        <end position="219"/>
    </location>
</feature>
<dbReference type="InterPro" id="IPR010718">
    <property type="entry name" value="DUF1294"/>
</dbReference>
<dbReference type="InterPro" id="IPR002059">
    <property type="entry name" value="CSP_DNA-bd"/>
</dbReference>
<dbReference type="PROSITE" id="PS51857">
    <property type="entry name" value="CSD_2"/>
    <property type="match status" value="1"/>
</dbReference>
<dbReference type="AlphaFoldDB" id="A0A7U7ESJ8"/>
<dbReference type="InterPro" id="IPR011129">
    <property type="entry name" value="CSD"/>
</dbReference>
<dbReference type="InterPro" id="IPR019844">
    <property type="entry name" value="CSD_CS"/>
</dbReference>
<sequence length="225" mass="25118">MEQRGTLKSWNDDKGFGFIRPDSGGGDVFVHISAMRGDQRPQVGQVVLFIAGKDSQGRLRAEHMRGEALSLDRPAIRRQPKLAKAAASSDRSRESSRSIQALPVKLLVLAGLCVLPALGSLRMLQVSGDAWPLLAYAVLSLVSFVQYWRDKQSAQKGHWRTREKTLHLTALLGGWPGALVAQRVFRHKTRKLSFQLVFWSIVVLHQVAWADWLLGGQLLRSLLSY</sequence>
<gene>
    <name evidence="5" type="ORF">PSEWESI4_04716</name>
</gene>
<dbReference type="PANTHER" id="PTHR12962:SF1">
    <property type="entry name" value="COLD SHOCK DOMAIN-CONTAINING PROTEIN CG9705"/>
    <property type="match status" value="1"/>
</dbReference>
<keyword evidence="1" id="KW-0597">Phosphoprotein</keyword>